<gene>
    <name evidence="2" type="primary">dmpQ</name>
</gene>
<reference evidence="2" key="2">
    <citation type="journal article" date="1990" name="Biochim. Biophys. Acta">
        <title>Nucleotide sequences of the meta-cleavage pathway enzymes 2-hydroxymuconic semialdehyde dehydrogenase and 2-hydroxymuconic semialdehyde hydrolase from Pseudomonas CF600.</title>
        <authorList>
            <person name="Nordlund I."/>
            <person name="Shingler V."/>
        </authorList>
    </citation>
    <scope>NUCLEOTIDE SEQUENCE</scope>
    <source>
        <strain evidence="2">CF600</strain>
        <plasmid evidence="2">pVI150</plasmid>
    </source>
</reference>
<dbReference type="SUPFAM" id="SSF54292">
    <property type="entry name" value="2Fe-2S ferredoxin-like"/>
    <property type="match status" value="1"/>
</dbReference>
<name>A0A077KAZ7_PSEUF</name>
<reference evidence="2" key="5">
    <citation type="journal article" date="1994" name="Gene">
        <title>Cloning and sequences of the first eight genes of the chromosomally encoded (methyl) phenol degradation pathway from Pseudomonas putida P35X.</title>
        <authorList>
            <person name="Ng L.C."/>
            <person name="Shingler V."/>
            <person name="Sze C.C."/>
            <person name="Poh C.L."/>
        </authorList>
    </citation>
    <scope>NUCLEOTIDE SEQUENCE</scope>
    <source>
        <strain evidence="2">CF600</strain>
        <plasmid evidence="2">pVI150</plasmid>
    </source>
</reference>
<dbReference type="AlphaFoldDB" id="A0A077KAZ7"/>
<dbReference type="InterPro" id="IPR036010">
    <property type="entry name" value="2Fe-2S_ferredoxin-like_sf"/>
</dbReference>
<dbReference type="GO" id="GO:0051537">
    <property type="term" value="F:2 iron, 2 sulfur cluster binding"/>
    <property type="evidence" value="ECO:0007669"/>
    <property type="project" value="InterPro"/>
</dbReference>
<dbReference type="Pfam" id="PF00111">
    <property type="entry name" value="Fer2"/>
    <property type="match status" value="1"/>
</dbReference>
<reference evidence="2" key="4">
    <citation type="journal article" date="1992" name="J. Bacteriol.">
        <title>Nucleotide sequence and functional analysis of the complete phenol/3,4-dimethylphenol catabolic pathway of Pseudomonas sp. strain CF600.</title>
        <authorList>
            <person name="Shingler V."/>
            <person name="Powlowski J."/>
            <person name="Marklund U."/>
        </authorList>
    </citation>
    <scope>NUCLEOTIDE SEQUENCE</scope>
    <source>
        <strain evidence="2">CF600</strain>
        <plasmid evidence="2">pVI150</plasmid>
    </source>
</reference>
<accession>A0A077KAZ7</accession>
<reference evidence="2" key="3">
    <citation type="journal article" date="1990" name="J. Bacteriol.">
        <title>Complete nucleotide sequence and polypeptide analysis of multicomponent phenol hydroxylase from Pseudomonas sp. strain CF600.</title>
        <authorList>
            <person name="Nordlund I."/>
            <person name="Powlowski J."/>
            <person name="Shingler V."/>
        </authorList>
    </citation>
    <scope>NUCLEOTIDE SEQUENCE</scope>
    <source>
        <strain evidence="2">CF600</strain>
        <plasmid evidence="2">pVI150</plasmid>
    </source>
</reference>
<dbReference type="PROSITE" id="PS00197">
    <property type="entry name" value="2FE2S_FER_1"/>
    <property type="match status" value="1"/>
</dbReference>
<geneLocation type="plasmid" evidence="2">
    <name>pVI150</name>
</geneLocation>
<evidence type="ECO:0000259" key="1">
    <source>
        <dbReference type="PROSITE" id="PS51085"/>
    </source>
</evidence>
<dbReference type="PROSITE" id="PS51085">
    <property type="entry name" value="2FE2S_FER_2"/>
    <property type="match status" value="1"/>
</dbReference>
<feature type="domain" description="2Fe-2S ferredoxin-type" evidence="1">
    <location>
        <begin position="6"/>
        <end position="97"/>
    </location>
</feature>
<keyword evidence="2" id="KW-0614">Plasmid</keyword>
<dbReference type="InterPro" id="IPR012675">
    <property type="entry name" value="Beta-grasp_dom_sf"/>
</dbReference>
<reference evidence="2" key="6">
    <citation type="journal article" date="1996" name="Biochemistry">
        <title>Enzymatic ketonization of 2-hydroxymuconate: specificity and mechanism investigated by the crystal structures of two isomerases.</title>
        <authorList>
            <person name="Subramanya H.S."/>
            <person name="Roper D.I."/>
            <person name="Dauter Z."/>
            <person name="Dodson E.J."/>
            <person name="Davies G.J."/>
            <person name="Wilson K.S."/>
            <person name="Wigley D.B."/>
        </authorList>
    </citation>
    <scope>NUCLEOTIDE SEQUENCE</scope>
    <source>
        <strain evidence="2">CF600</strain>
        <plasmid evidence="2">pVI150</plasmid>
    </source>
</reference>
<dbReference type="CDD" id="cd00207">
    <property type="entry name" value="fer2"/>
    <property type="match status" value="1"/>
</dbReference>
<evidence type="ECO:0000313" key="2">
    <source>
        <dbReference type="EMBL" id="BAP28472.1"/>
    </source>
</evidence>
<reference evidence="2" key="7">
    <citation type="submission" date="2014-02" db="EMBL/GenBank/DDBJ databases">
        <title>Isolation and Characterization of Artificially Polluted Soil Metagenome Clones That Confer Indigo-Forming Activity on Naphthalene Dioxygenase Mutants of Naphthalene-Degrading Bacterial strains.</title>
        <authorList>
            <person name="Nagayama H."/>
            <person name="Sugawara T."/>
            <person name="Endo R."/>
            <person name="Kato H."/>
            <person name="Ohtsubo Y."/>
            <person name="Nagata Y."/>
            <person name="Tsuda M."/>
        </authorList>
    </citation>
    <scope>NUCLEOTIDE SEQUENCE</scope>
    <source>
        <strain evidence="2">CF600</strain>
        <plasmid evidence="2">pVI150</plasmid>
    </source>
</reference>
<sequence length="112" mass="12222">MNRAGYEIRETVSGQTFRCLPDQSVLSAMEQQGKRCVPVGCRGGGCGLCKVRVLSGTYQCHKMSCNHVPPEAAKQGLALACQLFPQTDLNIECLRRQGPGDHNNKNQQEVSS</sequence>
<proteinExistence type="predicted"/>
<organism evidence="2">
    <name type="scientific">Pseudomonas sp. (strain CF600)</name>
    <dbReference type="NCBI Taxonomy" id="79676"/>
    <lineage>
        <taxon>Bacteria</taxon>
        <taxon>Pseudomonadati</taxon>
        <taxon>Pseudomonadota</taxon>
    </lineage>
</organism>
<protein>
    <submittedName>
        <fullName evidence="2">Ferredoxin, DmpQ</fullName>
    </submittedName>
</protein>
<dbReference type="EMBL" id="AB910524">
    <property type="protein sequence ID" value="BAP28472.1"/>
    <property type="molecule type" value="Genomic_DNA"/>
</dbReference>
<reference evidence="2" key="1">
    <citation type="journal article" date="1989" name="Gene">
        <title>Nucleotide sequence and expression of the catechol 2,3-dioxygenase-encoding gene of phenol-catabolizing Pseudomonas CF600.</title>
        <authorList>
            <person name="Bartilson M."/>
            <person name="Shingler V."/>
        </authorList>
    </citation>
    <scope>NUCLEOTIDE SEQUENCE</scope>
    <source>
        <strain evidence="2">CF600</strain>
        <plasmid evidence="2">pVI150</plasmid>
    </source>
</reference>
<dbReference type="InterPro" id="IPR006058">
    <property type="entry name" value="2Fe2S_fd_BS"/>
</dbReference>
<dbReference type="InterPro" id="IPR001041">
    <property type="entry name" value="2Fe-2S_ferredoxin-type"/>
</dbReference>
<dbReference type="Gene3D" id="3.10.20.30">
    <property type="match status" value="1"/>
</dbReference>